<reference evidence="1 2" key="1">
    <citation type="submission" date="2023-02" db="EMBL/GenBank/DDBJ databases">
        <title>LHISI_Scaffold_Assembly.</title>
        <authorList>
            <person name="Stuart O.P."/>
            <person name="Cleave R."/>
            <person name="Magrath M.J.L."/>
            <person name="Mikheyev A.S."/>
        </authorList>
    </citation>
    <scope>NUCLEOTIDE SEQUENCE [LARGE SCALE GENOMIC DNA]</scope>
    <source>
        <strain evidence="1">Daus_M_001</strain>
        <tissue evidence="1">Leg muscle</tissue>
    </source>
</reference>
<evidence type="ECO:0000313" key="2">
    <source>
        <dbReference type="Proteomes" id="UP001159363"/>
    </source>
</evidence>
<dbReference type="EMBL" id="JARBHB010000001">
    <property type="protein sequence ID" value="KAJ8896229.1"/>
    <property type="molecule type" value="Genomic_DNA"/>
</dbReference>
<protein>
    <submittedName>
        <fullName evidence="1">Uncharacterized protein</fullName>
    </submittedName>
</protein>
<name>A0ABQ9IJ48_9NEOP</name>
<organism evidence="1 2">
    <name type="scientific">Dryococelus australis</name>
    <dbReference type="NCBI Taxonomy" id="614101"/>
    <lineage>
        <taxon>Eukaryota</taxon>
        <taxon>Metazoa</taxon>
        <taxon>Ecdysozoa</taxon>
        <taxon>Arthropoda</taxon>
        <taxon>Hexapoda</taxon>
        <taxon>Insecta</taxon>
        <taxon>Pterygota</taxon>
        <taxon>Neoptera</taxon>
        <taxon>Polyneoptera</taxon>
        <taxon>Phasmatodea</taxon>
        <taxon>Verophasmatodea</taxon>
        <taxon>Anareolatae</taxon>
        <taxon>Phasmatidae</taxon>
        <taxon>Eurycanthinae</taxon>
        <taxon>Dryococelus</taxon>
    </lineage>
</organism>
<evidence type="ECO:0000313" key="1">
    <source>
        <dbReference type="EMBL" id="KAJ8896229.1"/>
    </source>
</evidence>
<proteinExistence type="predicted"/>
<keyword evidence="2" id="KW-1185">Reference proteome</keyword>
<comment type="caution">
    <text evidence="1">The sequence shown here is derived from an EMBL/GenBank/DDBJ whole genome shotgun (WGS) entry which is preliminary data.</text>
</comment>
<dbReference type="Proteomes" id="UP001159363">
    <property type="component" value="Chromosome 1"/>
</dbReference>
<gene>
    <name evidence="1" type="ORF">PR048_001572</name>
</gene>
<sequence>MCIIYQEKFYTWQMQSHVCPFLKLGRIMKFWKLYTLLVSKPVKTPPFLAYLICIKRVGQLPLEYQPYYEVQDNIHIEDNIMFLESKIPYVLSFVYMKGTGEFKRLKCRTCKKFRRAKRRESPIPHEAPRLPYFKASAEILEEAGNPFLKSGVVVAKHSEPRSYLVKKDSRGWIVRRNTSNLRPSHFKETCQTVYQNKRKLKQSSVQNDKEDFEGFEDSECVEGSKDTDTGVGLTPQHHLQVVTTVVKAKNIM</sequence>
<accession>A0ABQ9IJ48</accession>